<keyword evidence="8 10" id="KW-0472">Membrane</keyword>
<dbReference type="GO" id="GO:0009767">
    <property type="term" value="P:photosynthetic electron transport chain"/>
    <property type="evidence" value="ECO:0007669"/>
    <property type="project" value="InterPro"/>
</dbReference>
<evidence type="ECO:0000256" key="5">
    <source>
        <dbReference type="ARBA" id="ARBA00022692"/>
    </source>
</evidence>
<protein>
    <submittedName>
        <fullName evidence="11">Uncharacterized protein</fullName>
    </submittedName>
</protein>
<proteinExistence type="predicted"/>
<dbReference type="GO" id="GO:0016168">
    <property type="term" value="F:chlorophyll binding"/>
    <property type="evidence" value="ECO:0007669"/>
    <property type="project" value="UniProtKB-KW"/>
</dbReference>
<evidence type="ECO:0000256" key="4">
    <source>
        <dbReference type="ARBA" id="ARBA00022640"/>
    </source>
</evidence>
<keyword evidence="3" id="KW-0602">Photosynthesis</keyword>
<dbReference type="Pfam" id="PF00421">
    <property type="entry name" value="PSII"/>
    <property type="match status" value="1"/>
</dbReference>
<sequence>MDLYELAVFFSSDLVLDPMWRQGRLEYYWGDYNGYLELRKYGRSTYCVFWLGEIASHHIAVETLDILVSLFHLSVRLPQRLYKGLHVGNIETVLSSSIAAVFFAAFVVAGTM</sequence>
<accession>A0A7J8SXA4</accession>
<name>A0A7J8SXA4_GOSDV</name>
<reference evidence="11 12" key="1">
    <citation type="journal article" date="2019" name="Genome Biol. Evol.">
        <title>Insights into the evolution of the New World diploid cottons (Gossypium, subgenus Houzingenia) based on genome sequencing.</title>
        <authorList>
            <person name="Grover C.E."/>
            <person name="Arick M.A. 2nd"/>
            <person name="Thrash A."/>
            <person name="Conover J.L."/>
            <person name="Sanders W.S."/>
            <person name="Peterson D.G."/>
            <person name="Frelichowski J.E."/>
            <person name="Scheffler J.A."/>
            <person name="Scheffler B.E."/>
            <person name="Wendel J.F."/>
        </authorList>
    </citation>
    <scope>NUCLEOTIDE SEQUENCE [LARGE SCALE GENOMIC DNA]</scope>
    <source>
        <strain evidence="11">27</strain>
        <tissue evidence="11">Leaf</tissue>
    </source>
</reference>
<dbReference type="InterPro" id="IPR000932">
    <property type="entry name" value="PS_antenna-like"/>
</dbReference>
<dbReference type="Proteomes" id="UP000593561">
    <property type="component" value="Unassembled WGS sequence"/>
</dbReference>
<evidence type="ECO:0000256" key="1">
    <source>
        <dbReference type="ARBA" id="ARBA00004141"/>
    </source>
</evidence>
<evidence type="ECO:0000256" key="6">
    <source>
        <dbReference type="ARBA" id="ARBA00022989"/>
    </source>
</evidence>
<dbReference type="AlphaFoldDB" id="A0A7J8SXA4"/>
<evidence type="ECO:0000256" key="3">
    <source>
        <dbReference type="ARBA" id="ARBA00022531"/>
    </source>
</evidence>
<keyword evidence="7" id="KW-0157">Chromophore</keyword>
<gene>
    <name evidence="11" type="ORF">Godav_002289</name>
</gene>
<evidence type="ECO:0000256" key="7">
    <source>
        <dbReference type="ARBA" id="ARBA00022991"/>
    </source>
</evidence>
<comment type="caution">
    <text evidence="11">The sequence shown here is derived from an EMBL/GenBank/DDBJ whole genome shotgun (WGS) entry which is preliminary data.</text>
</comment>
<dbReference type="GO" id="GO:0009523">
    <property type="term" value="C:photosystem II"/>
    <property type="evidence" value="ECO:0007669"/>
    <property type="project" value="UniProtKB-KW"/>
</dbReference>
<dbReference type="EMBL" id="JABFAC010000012">
    <property type="protein sequence ID" value="MBA0630162.1"/>
    <property type="molecule type" value="Genomic_DNA"/>
</dbReference>
<feature type="non-terminal residue" evidence="11">
    <location>
        <position position="1"/>
    </location>
</feature>
<dbReference type="SUPFAM" id="SSF161077">
    <property type="entry name" value="Photosystem II antenna protein-like"/>
    <property type="match status" value="1"/>
</dbReference>
<evidence type="ECO:0000313" key="11">
    <source>
        <dbReference type="EMBL" id="MBA0630162.1"/>
    </source>
</evidence>
<keyword evidence="9" id="KW-0604">Photosystem II</keyword>
<feature type="transmembrane region" description="Helical" evidence="10">
    <location>
        <begin position="93"/>
        <end position="111"/>
    </location>
</feature>
<organism evidence="11 12">
    <name type="scientific">Gossypium davidsonii</name>
    <name type="common">Davidson's cotton</name>
    <name type="synonym">Gossypium klotzschianum subsp. davidsonii</name>
    <dbReference type="NCBI Taxonomy" id="34287"/>
    <lineage>
        <taxon>Eukaryota</taxon>
        <taxon>Viridiplantae</taxon>
        <taxon>Streptophyta</taxon>
        <taxon>Embryophyta</taxon>
        <taxon>Tracheophyta</taxon>
        <taxon>Spermatophyta</taxon>
        <taxon>Magnoliopsida</taxon>
        <taxon>eudicotyledons</taxon>
        <taxon>Gunneridae</taxon>
        <taxon>Pentapetalae</taxon>
        <taxon>rosids</taxon>
        <taxon>malvids</taxon>
        <taxon>Malvales</taxon>
        <taxon>Malvaceae</taxon>
        <taxon>Malvoideae</taxon>
        <taxon>Gossypium</taxon>
    </lineage>
</organism>
<evidence type="ECO:0000256" key="8">
    <source>
        <dbReference type="ARBA" id="ARBA00023136"/>
    </source>
</evidence>
<evidence type="ECO:0000256" key="2">
    <source>
        <dbReference type="ARBA" id="ARBA00022494"/>
    </source>
</evidence>
<keyword evidence="6 10" id="KW-1133">Transmembrane helix</keyword>
<dbReference type="InterPro" id="IPR036001">
    <property type="entry name" value="PS_II_antenna-like_sf"/>
</dbReference>
<evidence type="ECO:0000256" key="9">
    <source>
        <dbReference type="ARBA" id="ARBA00023276"/>
    </source>
</evidence>
<keyword evidence="5 10" id="KW-0812">Transmembrane</keyword>
<evidence type="ECO:0000313" key="12">
    <source>
        <dbReference type="Proteomes" id="UP000593561"/>
    </source>
</evidence>
<keyword evidence="12" id="KW-1185">Reference proteome</keyword>
<evidence type="ECO:0000256" key="10">
    <source>
        <dbReference type="SAM" id="Phobius"/>
    </source>
</evidence>
<comment type="subcellular location">
    <subcellularLocation>
        <location evidence="1">Membrane</location>
        <topology evidence="1">Multi-pass membrane protein</topology>
    </subcellularLocation>
</comment>
<keyword evidence="4" id="KW-0934">Plastid</keyword>
<keyword evidence="2" id="KW-0148">Chlorophyll</keyword>